<dbReference type="GO" id="GO:0005829">
    <property type="term" value="C:cytosol"/>
    <property type="evidence" value="ECO:0007669"/>
    <property type="project" value="TreeGrafter"/>
</dbReference>
<organism evidence="8 9">
    <name type="scientific">Alternaria panax</name>
    <dbReference type="NCBI Taxonomy" id="48097"/>
    <lineage>
        <taxon>Eukaryota</taxon>
        <taxon>Fungi</taxon>
        <taxon>Dikarya</taxon>
        <taxon>Ascomycota</taxon>
        <taxon>Pezizomycotina</taxon>
        <taxon>Dothideomycetes</taxon>
        <taxon>Pleosporomycetidae</taxon>
        <taxon>Pleosporales</taxon>
        <taxon>Pleosporineae</taxon>
        <taxon>Pleosporaceae</taxon>
        <taxon>Alternaria</taxon>
        <taxon>Alternaria sect. Panax</taxon>
    </lineage>
</organism>
<dbReference type="SUPFAM" id="SSF53244">
    <property type="entry name" value="MurD-like peptide ligases, peptide-binding domain"/>
    <property type="match status" value="1"/>
</dbReference>
<evidence type="ECO:0000313" key="9">
    <source>
        <dbReference type="Proteomes" id="UP001199106"/>
    </source>
</evidence>
<dbReference type="PANTHER" id="PTHR11136">
    <property type="entry name" value="FOLYLPOLYGLUTAMATE SYNTHASE-RELATED"/>
    <property type="match status" value="1"/>
</dbReference>
<dbReference type="GO" id="GO:0005524">
    <property type="term" value="F:ATP binding"/>
    <property type="evidence" value="ECO:0007669"/>
    <property type="project" value="UniProtKB-KW"/>
</dbReference>
<comment type="similarity">
    <text evidence="1">Belongs to the folylpolyglutamate synthase family.</text>
</comment>
<keyword evidence="2 8" id="KW-0436">Ligase</keyword>
<name>A0AAD4FIZ9_9PLEO</name>
<keyword evidence="9" id="KW-1185">Reference proteome</keyword>
<sequence length="561" mass="63173">MAMIQPGLERISQLVKNVHFPWKSIHVAGTNGKGSICHFASTLLSKRLKCGKFTSPHLMDRWDCISINNKPVEEALFRKIEKHYIDLNIREGISASNFEILTATAFHIFNEEQVQIGVIEVGMGGKLDATNILNNQAISVISKIARDHESFLGSTLGEIAHHKAGILRPDVPYLVNPKNERNVKRVINDYAREISAGPDLEYDPPGFSKILFQNKDWLPPQPVMQENMVMAAIAAQTAMKSLGRELRTWNMAHMLRNSKAVNPGRLESVRVPPIFGGRDTMSSRTLKGEYILVDGAHNPDAARLLGEHVQNIVRRKKIPDEGRAPYNGWPVTWVLAMTEGKDAHEYLEKILRPGDNVVATTFGPVDGMPWVKPMDPNQLLDMARSVKPAITGLVTSEDGPLRALCTANYLRDPKRPIVLTGSLYLVADLHRELRLRPNKVYWDDPKSQDDRNKIAAMLEEEKHRVNRLLSGTGISDRTIDRLDGMDEKRDVWKKQQAEQEKRRAIQEEIAALNREMESLTEEEKFLAPEQSPAIAGTKESNSLPPRANLENGARISYHKTW</sequence>
<evidence type="ECO:0000256" key="5">
    <source>
        <dbReference type="ARBA" id="ARBA00022840"/>
    </source>
</evidence>
<reference evidence="8" key="1">
    <citation type="submission" date="2021-07" db="EMBL/GenBank/DDBJ databases">
        <title>Genome Resource of American Ginseng Black Spot Pathogen Alternaria panax.</title>
        <authorList>
            <person name="Qiu C."/>
            <person name="Wang W."/>
            <person name="Liu Z."/>
        </authorList>
    </citation>
    <scope>NUCLEOTIDE SEQUENCE</scope>
    <source>
        <strain evidence="8">BNCC115425</strain>
    </source>
</reference>
<evidence type="ECO:0000256" key="7">
    <source>
        <dbReference type="SAM" id="MobiDB-lite"/>
    </source>
</evidence>
<dbReference type="GO" id="GO:0046872">
    <property type="term" value="F:metal ion binding"/>
    <property type="evidence" value="ECO:0007669"/>
    <property type="project" value="UniProtKB-KW"/>
</dbReference>
<proteinExistence type="inferred from homology"/>
<dbReference type="InterPro" id="IPR036615">
    <property type="entry name" value="Mur_ligase_C_dom_sf"/>
</dbReference>
<comment type="caution">
    <text evidence="8">The sequence shown here is derived from an EMBL/GenBank/DDBJ whole genome shotgun (WGS) entry which is preliminary data.</text>
</comment>
<keyword evidence="4" id="KW-0547">Nucleotide-binding</keyword>
<accession>A0AAD4FIZ9</accession>
<dbReference type="Gene3D" id="3.40.1190.10">
    <property type="entry name" value="Mur-like, catalytic domain"/>
    <property type="match status" value="1"/>
</dbReference>
<dbReference type="SUPFAM" id="SSF53623">
    <property type="entry name" value="MurD-like peptide ligases, catalytic domain"/>
    <property type="match status" value="1"/>
</dbReference>
<feature type="region of interest" description="Disordered" evidence="7">
    <location>
        <begin position="520"/>
        <end position="561"/>
    </location>
</feature>
<dbReference type="InterPro" id="IPR036565">
    <property type="entry name" value="Mur-like_cat_sf"/>
</dbReference>
<protein>
    <submittedName>
        <fullName evidence="8">Dihydrofolate synthase</fullName>
        <ecNumber evidence="8">6.3.2.12</ecNumber>
    </submittedName>
</protein>
<evidence type="ECO:0000256" key="1">
    <source>
        <dbReference type="ARBA" id="ARBA00008276"/>
    </source>
</evidence>
<dbReference type="GO" id="GO:0005739">
    <property type="term" value="C:mitochondrion"/>
    <property type="evidence" value="ECO:0007669"/>
    <property type="project" value="TreeGrafter"/>
</dbReference>
<dbReference type="Proteomes" id="UP001199106">
    <property type="component" value="Unassembled WGS sequence"/>
</dbReference>
<evidence type="ECO:0000313" key="8">
    <source>
        <dbReference type="EMBL" id="KAG9190652.1"/>
    </source>
</evidence>
<gene>
    <name evidence="8" type="ORF">G6011_08740</name>
</gene>
<dbReference type="GO" id="GO:0008841">
    <property type="term" value="F:dihydrofolate synthase activity"/>
    <property type="evidence" value="ECO:0007669"/>
    <property type="project" value="UniProtKB-EC"/>
</dbReference>
<dbReference type="Gene3D" id="3.90.190.20">
    <property type="entry name" value="Mur ligase, C-terminal domain"/>
    <property type="match status" value="1"/>
</dbReference>
<dbReference type="GO" id="GO:0004326">
    <property type="term" value="F:tetrahydrofolylpolyglutamate synthase activity"/>
    <property type="evidence" value="ECO:0007669"/>
    <property type="project" value="InterPro"/>
</dbReference>
<dbReference type="InterPro" id="IPR018109">
    <property type="entry name" value="Folylpolyglutamate_synth_CS"/>
</dbReference>
<keyword evidence="3" id="KW-0479">Metal-binding</keyword>
<evidence type="ECO:0000256" key="2">
    <source>
        <dbReference type="ARBA" id="ARBA00022598"/>
    </source>
</evidence>
<dbReference type="EC" id="6.3.2.12" evidence="8"/>
<keyword evidence="6" id="KW-0460">Magnesium</keyword>
<dbReference type="NCBIfam" id="TIGR01499">
    <property type="entry name" value="folC"/>
    <property type="match status" value="1"/>
</dbReference>
<evidence type="ECO:0000256" key="3">
    <source>
        <dbReference type="ARBA" id="ARBA00022723"/>
    </source>
</evidence>
<dbReference type="PROSITE" id="PS01012">
    <property type="entry name" value="FOLYLPOLYGLU_SYNT_2"/>
    <property type="match status" value="1"/>
</dbReference>
<keyword evidence="5" id="KW-0067">ATP-binding</keyword>
<dbReference type="InterPro" id="IPR001645">
    <property type="entry name" value="Folylpolyglutamate_synth"/>
</dbReference>
<evidence type="ECO:0000256" key="4">
    <source>
        <dbReference type="ARBA" id="ARBA00022741"/>
    </source>
</evidence>
<dbReference type="PANTHER" id="PTHR11136:SF0">
    <property type="entry name" value="DIHYDROFOLATE SYNTHETASE-RELATED"/>
    <property type="match status" value="1"/>
</dbReference>
<dbReference type="EMBL" id="JAANER010000004">
    <property type="protein sequence ID" value="KAG9190652.1"/>
    <property type="molecule type" value="Genomic_DNA"/>
</dbReference>
<dbReference type="AlphaFoldDB" id="A0AAD4FIZ9"/>
<evidence type="ECO:0000256" key="6">
    <source>
        <dbReference type="ARBA" id="ARBA00022842"/>
    </source>
</evidence>